<evidence type="ECO:0000313" key="14">
    <source>
        <dbReference type="Proteomes" id="UP001150062"/>
    </source>
</evidence>
<keyword evidence="14" id="KW-1185">Reference proteome</keyword>
<keyword evidence="4" id="KW-0677">Repeat</keyword>
<comment type="subcellular location">
    <subcellularLocation>
        <location evidence="1 10">Membrane</location>
        <topology evidence="1 10">Multi-pass membrane protein</topology>
    </subcellularLocation>
</comment>
<evidence type="ECO:0000256" key="6">
    <source>
        <dbReference type="ARBA" id="ARBA00023065"/>
    </source>
</evidence>
<dbReference type="SUPFAM" id="SSF81340">
    <property type="entry name" value="Clc chloride channel"/>
    <property type="match status" value="1"/>
</dbReference>
<evidence type="ECO:0000256" key="8">
    <source>
        <dbReference type="ARBA" id="ARBA00023214"/>
    </source>
</evidence>
<keyword evidence="8 10" id="KW-0868">Chloride</keyword>
<dbReference type="Gene3D" id="1.10.3080.10">
    <property type="entry name" value="Clc chloride channel"/>
    <property type="match status" value="1"/>
</dbReference>
<feature type="domain" description="CBS" evidence="12">
    <location>
        <begin position="847"/>
        <end position="897"/>
    </location>
</feature>
<name>A0ABQ8YQ56_9EUKA</name>
<comment type="similarity">
    <text evidence="10">Belongs to the chloride channel (TC 2.A.49) family.</text>
</comment>
<keyword evidence="2 10" id="KW-0813">Transport</keyword>
<feature type="transmembrane region" description="Helical" evidence="10">
    <location>
        <begin position="100"/>
        <end position="122"/>
    </location>
</feature>
<gene>
    <name evidence="13" type="ORF">M0813_01993</name>
</gene>
<dbReference type="EMBL" id="JAOAOG010000131">
    <property type="protein sequence ID" value="KAJ6246743.1"/>
    <property type="molecule type" value="Genomic_DNA"/>
</dbReference>
<dbReference type="Pfam" id="PF00571">
    <property type="entry name" value="CBS"/>
    <property type="match status" value="1"/>
</dbReference>
<dbReference type="SUPFAM" id="SSF54631">
    <property type="entry name" value="CBS-domain pair"/>
    <property type="match status" value="1"/>
</dbReference>
<evidence type="ECO:0000256" key="5">
    <source>
        <dbReference type="ARBA" id="ARBA00022989"/>
    </source>
</evidence>
<keyword evidence="7 10" id="KW-0472">Membrane</keyword>
<keyword evidence="3 10" id="KW-0812">Transmembrane</keyword>
<feature type="region of interest" description="Disordered" evidence="11">
    <location>
        <begin position="713"/>
        <end position="778"/>
    </location>
</feature>
<proteinExistence type="inferred from homology"/>
<evidence type="ECO:0000256" key="2">
    <source>
        <dbReference type="ARBA" id="ARBA00022448"/>
    </source>
</evidence>
<dbReference type="PANTHER" id="PTHR45720:SF10">
    <property type="entry name" value="CHLORIDE CHANNEL PROTEIN 2"/>
    <property type="match status" value="1"/>
</dbReference>
<evidence type="ECO:0000313" key="13">
    <source>
        <dbReference type="EMBL" id="KAJ6246743.1"/>
    </source>
</evidence>
<evidence type="ECO:0000256" key="10">
    <source>
        <dbReference type="RuleBase" id="RU361221"/>
    </source>
</evidence>
<dbReference type="Pfam" id="PF00654">
    <property type="entry name" value="Voltage_CLC"/>
    <property type="match status" value="1"/>
</dbReference>
<dbReference type="InterPro" id="IPR001807">
    <property type="entry name" value="ClC"/>
</dbReference>
<dbReference type="Proteomes" id="UP001150062">
    <property type="component" value="Unassembled WGS sequence"/>
</dbReference>
<evidence type="ECO:0000256" key="1">
    <source>
        <dbReference type="ARBA" id="ARBA00004141"/>
    </source>
</evidence>
<feature type="transmembrane region" description="Helical" evidence="10">
    <location>
        <begin position="324"/>
        <end position="344"/>
    </location>
</feature>
<dbReference type="PRINTS" id="PR00762">
    <property type="entry name" value="CLCHANNEL"/>
</dbReference>
<dbReference type="InterPro" id="IPR000644">
    <property type="entry name" value="CBS_dom"/>
</dbReference>
<dbReference type="PROSITE" id="PS51371">
    <property type="entry name" value="CBS"/>
    <property type="match status" value="1"/>
</dbReference>
<feature type="transmembrane region" description="Helical" evidence="10">
    <location>
        <begin position="218"/>
        <end position="235"/>
    </location>
</feature>
<feature type="compositionally biased region" description="Acidic residues" evidence="11">
    <location>
        <begin position="730"/>
        <end position="750"/>
    </location>
</feature>
<evidence type="ECO:0000256" key="9">
    <source>
        <dbReference type="PROSITE-ProRule" id="PRU00703"/>
    </source>
</evidence>
<evidence type="ECO:0000256" key="4">
    <source>
        <dbReference type="ARBA" id="ARBA00022737"/>
    </source>
</evidence>
<dbReference type="PANTHER" id="PTHR45720">
    <property type="entry name" value="CHLORIDE CHANNEL PROTEIN 2"/>
    <property type="match status" value="1"/>
</dbReference>
<evidence type="ECO:0000256" key="11">
    <source>
        <dbReference type="SAM" id="MobiDB-lite"/>
    </source>
</evidence>
<keyword evidence="5 10" id="KW-1133">Transmembrane helix</keyword>
<dbReference type="Gene3D" id="3.10.580.10">
    <property type="entry name" value="CBS-domain"/>
    <property type="match status" value="2"/>
</dbReference>
<reference evidence="13" key="1">
    <citation type="submission" date="2022-08" db="EMBL/GenBank/DDBJ databases">
        <title>Novel sulfate-reducing endosymbionts in the free-living metamonad Anaeramoeba.</title>
        <authorList>
            <person name="Jerlstrom-Hultqvist J."/>
            <person name="Cepicka I."/>
            <person name="Gallot-Lavallee L."/>
            <person name="Salas-Leiva D."/>
            <person name="Curtis B.A."/>
            <person name="Zahonova K."/>
            <person name="Pipaliya S."/>
            <person name="Dacks J."/>
            <person name="Roger A.J."/>
        </authorList>
    </citation>
    <scope>NUCLEOTIDE SEQUENCE</scope>
    <source>
        <strain evidence="13">Schooner1</strain>
    </source>
</reference>
<dbReference type="InterPro" id="IPR050970">
    <property type="entry name" value="Cl_channel_volt-gated"/>
</dbReference>
<feature type="compositionally biased region" description="Basic and acidic residues" evidence="11">
    <location>
        <begin position="751"/>
        <end position="761"/>
    </location>
</feature>
<accession>A0ABQ8YQ56</accession>
<evidence type="ECO:0000256" key="7">
    <source>
        <dbReference type="ARBA" id="ARBA00023136"/>
    </source>
</evidence>
<sequence>MKIKDSLDLMTGKIPAVPSTVQTKQKKRKTIINEPIPHSEQDPYMIQKGLNEYLDYTMAGNGLTALPFFNTKQRQVKRYQSKLEVNFFKRVFNFVTQSQWWLILLTIGVLCSIFGLGLDLFLNRVTILRIDVLSKLSKTNKIGLYIFLPITVCFSLLSLYSVTFISKQAAGSGIPEMKTILSMILLRNFLSLKTFVSKLLGLCFAFMAGLTIGKEGPYVHFCSLISAFVARLPIFRRIPDDGFFFDILACGCSMGVATVFQSPIGGVLFSIEVTSSFYNVQGTLWRSFFASTFGSAVVSVIEHKGSPILSADYASDLIVKPNEFPFAILIGVLCGLLAAFQIRMLNFFVKVKLWCRQRKIFKTATFQVTVLSLLNSLCLCATGLAVLSDDQIFQLILGAITIKGKLGNNTRLVALFFIKFVFSGLFMLTPLSCGIFMPLLMAGATFGRLFCASLNALWPSLVLDPRLYAVLGSASLAGASTQTISTAIVMFELTGQIDGFIPILTSVLTSTLVAKMFSVSIYDFVIIFKGLPYEPNDKYQSYHSPKNAGVICQQITPLPLKTNLINIKKVLKNNFNLSHIPIINNRKQKYLIGSISRQELLKLKNQLQIIIKNTKKTLKQQGRFLKISKENNESYHDDDFDFNTITTQSKEIKFDQKNIFKNNLNKNTFKQSLIPDKAPTLALTFDETFESENSDNFNLHSNFGNEQISDLTEETKDEDENFQVKKDVQYEESDDDDDDDQSDDESDDDQLQEKKKIEEQIIIKTSSDEQSTESDFNEFFPKSRKIEITKQKNNSKKTNNIIDNDEKNNDFEKLLMKNRIPSDEEDEFDILDQKRQILLDQADKIIVDQSPLFVVKETTITQLYYLFQRLGLNFIFVTDNGKFVGLISKRELFQSVY</sequence>
<feature type="transmembrane region" description="Helical" evidence="10">
    <location>
        <begin position="247"/>
        <end position="271"/>
    </location>
</feature>
<feature type="transmembrane region" description="Helical" evidence="10">
    <location>
        <begin position="142"/>
        <end position="165"/>
    </location>
</feature>
<feature type="transmembrane region" description="Helical" evidence="10">
    <location>
        <begin position="364"/>
        <end position="387"/>
    </location>
</feature>
<keyword evidence="9" id="KW-0129">CBS domain</keyword>
<evidence type="ECO:0000256" key="3">
    <source>
        <dbReference type="ARBA" id="ARBA00022692"/>
    </source>
</evidence>
<comment type="caution">
    <text evidence="10">Lacks conserved residue(s) required for the propagation of feature annotation.</text>
</comment>
<evidence type="ECO:0000259" key="12">
    <source>
        <dbReference type="PROSITE" id="PS51371"/>
    </source>
</evidence>
<keyword evidence="6 10" id="KW-0406">Ion transport</keyword>
<comment type="caution">
    <text evidence="13">The sequence shown here is derived from an EMBL/GenBank/DDBJ whole genome shotgun (WGS) entry which is preliminary data.</text>
</comment>
<dbReference type="InterPro" id="IPR014743">
    <property type="entry name" value="Cl-channel_core"/>
</dbReference>
<organism evidence="13 14">
    <name type="scientific">Anaeramoeba flamelloides</name>
    <dbReference type="NCBI Taxonomy" id="1746091"/>
    <lineage>
        <taxon>Eukaryota</taxon>
        <taxon>Metamonada</taxon>
        <taxon>Anaeramoebidae</taxon>
        <taxon>Anaeramoeba</taxon>
    </lineage>
</organism>
<feature type="transmembrane region" description="Helical" evidence="10">
    <location>
        <begin position="185"/>
        <end position="212"/>
    </location>
</feature>
<protein>
    <recommendedName>
        <fullName evidence="10">Chloride channel protein</fullName>
    </recommendedName>
</protein>
<dbReference type="InterPro" id="IPR046342">
    <property type="entry name" value="CBS_dom_sf"/>
</dbReference>